<dbReference type="EMBL" id="ML211425">
    <property type="protein sequence ID" value="TFK83057.1"/>
    <property type="molecule type" value="Genomic_DNA"/>
</dbReference>
<evidence type="ECO:0000313" key="2">
    <source>
        <dbReference type="EMBL" id="TFK83057.1"/>
    </source>
</evidence>
<evidence type="ECO:0000313" key="3">
    <source>
        <dbReference type="Proteomes" id="UP000308197"/>
    </source>
</evidence>
<feature type="compositionally biased region" description="Polar residues" evidence="1">
    <location>
        <begin position="1"/>
        <end position="28"/>
    </location>
</feature>
<dbReference type="Proteomes" id="UP000308197">
    <property type="component" value="Unassembled WGS sequence"/>
</dbReference>
<protein>
    <submittedName>
        <fullName evidence="2">Uncharacterized protein</fullName>
    </submittedName>
</protein>
<sequence>MSVPRSQSVPHIASFQTTKISTPSSSTEAAERHVRPQLPRHRSALGIAGDTHHLVPVYTPRVEREDPFSLSGFFPARLAAREHPETEQEWDWLRAATDEEDAEEGLERYRSGLVSPISESDSEWNIPTPCSPDMEDALAGDAIKREDKLGILTLSDTLFLPPRGDELYVEERLLSPYAQPGDPLDADAVYDALRALRTAHSVPYGSAVKDESAALQSLFSPEKEAEDKVKVEADGWEALVSWGVSRVVDYISPV</sequence>
<evidence type="ECO:0000256" key="1">
    <source>
        <dbReference type="SAM" id="MobiDB-lite"/>
    </source>
</evidence>
<keyword evidence="3" id="KW-1185">Reference proteome</keyword>
<dbReference type="InParanoid" id="A0A5C3P2J5"/>
<gene>
    <name evidence="2" type="ORF">K466DRAFT_590044</name>
</gene>
<name>A0A5C3P2J5_9APHY</name>
<reference evidence="2 3" key="1">
    <citation type="journal article" date="2019" name="Nat. Ecol. Evol.">
        <title>Megaphylogeny resolves global patterns of mushroom evolution.</title>
        <authorList>
            <person name="Varga T."/>
            <person name="Krizsan K."/>
            <person name="Foldi C."/>
            <person name="Dima B."/>
            <person name="Sanchez-Garcia M."/>
            <person name="Sanchez-Ramirez S."/>
            <person name="Szollosi G.J."/>
            <person name="Szarkandi J.G."/>
            <person name="Papp V."/>
            <person name="Albert L."/>
            <person name="Andreopoulos W."/>
            <person name="Angelini C."/>
            <person name="Antonin V."/>
            <person name="Barry K.W."/>
            <person name="Bougher N.L."/>
            <person name="Buchanan P."/>
            <person name="Buyck B."/>
            <person name="Bense V."/>
            <person name="Catcheside P."/>
            <person name="Chovatia M."/>
            <person name="Cooper J."/>
            <person name="Damon W."/>
            <person name="Desjardin D."/>
            <person name="Finy P."/>
            <person name="Geml J."/>
            <person name="Haridas S."/>
            <person name="Hughes K."/>
            <person name="Justo A."/>
            <person name="Karasinski D."/>
            <person name="Kautmanova I."/>
            <person name="Kiss B."/>
            <person name="Kocsube S."/>
            <person name="Kotiranta H."/>
            <person name="LaButti K.M."/>
            <person name="Lechner B.E."/>
            <person name="Liimatainen K."/>
            <person name="Lipzen A."/>
            <person name="Lukacs Z."/>
            <person name="Mihaltcheva S."/>
            <person name="Morgado L.N."/>
            <person name="Niskanen T."/>
            <person name="Noordeloos M.E."/>
            <person name="Ohm R.A."/>
            <person name="Ortiz-Santana B."/>
            <person name="Ovrebo C."/>
            <person name="Racz N."/>
            <person name="Riley R."/>
            <person name="Savchenko A."/>
            <person name="Shiryaev A."/>
            <person name="Soop K."/>
            <person name="Spirin V."/>
            <person name="Szebenyi C."/>
            <person name="Tomsovsky M."/>
            <person name="Tulloss R.E."/>
            <person name="Uehling J."/>
            <person name="Grigoriev I.V."/>
            <person name="Vagvolgyi C."/>
            <person name="Papp T."/>
            <person name="Martin F.M."/>
            <person name="Miettinen O."/>
            <person name="Hibbett D.S."/>
            <person name="Nagy L.G."/>
        </authorList>
    </citation>
    <scope>NUCLEOTIDE SEQUENCE [LARGE SCALE GENOMIC DNA]</scope>
    <source>
        <strain evidence="2 3">HHB13444</strain>
    </source>
</reference>
<accession>A0A5C3P2J5</accession>
<dbReference type="AlphaFoldDB" id="A0A5C3P2J5"/>
<feature type="region of interest" description="Disordered" evidence="1">
    <location>
        <begin position="1"/>
        <end position="37"/>
    </location>
</feature>
<proteinExistence type="predicted"/>
<organism evidence="2 3">
    <name type="scientific">Polyporus arcularius HHB13444</name>
    <dbReference type="NCBI Taxonomy" id="1314778"/>
    <lineage>
        <taxon>Eukaryota</taxon>
        <taxon>Fungi</taxon>
        <taxon>Dikarya</taxon>
        <taxon>Basidiomycota</taxon>
        <taxon>Agaricomycotina</taxon>
        <taxon>Agaricomycetes</taxon>
        <taxon>Polyporales</taxon>
        <taxon>Polyporaceae</taxon>
        <taxon>Polyporus</taxon>
    </lineage>
</organism>